<dbReference type="CDD" id="cd02549">
    <property type="entry name" value="Peptidase_C39A"/>
    <property type="match status" value="1"/>
</dbReference>
<keyword evidence="1" id="KW-0802">TPR repeat</keyword>
<dbReference type="SMART" id="SM00028">
    <property type="entry name" value="TPR"/>
    <property type="match status" value="14"/>
</dbReference>
<feature type="repeat" description="TPR" evidence="1">
    <location>
        <begin position="733"/>
        <end position="766"/>
    </location>
</feature>
<evidence type="ECO:0000313" key="5">
    <source>
        <dbReference type="Proteomes" id="UP000002154"/>
    </source>
</evidence>
<feature type="coiled-coil region" evidence="2">
    <location>
        <begin position="957"/>
        <end position="1009"/>
    </location>
</feature>
<reference evidence="4 5" key="1">
    <citation type="journal article" date="2008" name="Chem. Biol. Interact.">
        <title>Extending the Bacillus cereus group genomics to putative food-borne pathogens of different toxicity.</title>
        <authorList>
            <person name="Lapidus A."/>
            <person name="Goltsman E."/>
            <person name="Auger S."/>
            <person name="Galleron N."/>
            <person name="Segurens B."/>
            <person name="Dossat C."/>
            <person name="Land M.L."/>
            <person name="Broussolle V."/>
            <person name="Brillard J."/>
            <person name="Guinebretiere M.H."/>
            <person name="Sanchis V."/>
            <person name="Nguen-The C."/>
            <person name="Lereclus D."/>
            <person name="Richardson P."/>
            <person name="Wincker P."/>
            <person name="Weissenbach J."/>
            <person name="Ehrlich S.D."/>
            <person name="Sorokin A."/>
        </authorList>
    </citation>
    <scope>NUCLEOTIDE SEQUENCE [LARGE SCALE GENOMIC DNA]</scope>
    <source>
        <strain evidence="4 5">KBAB4</strain>
    </source>
</reference>
<feature type="domain" description="Peptidase C39-like" evidence="3">
    <location>
        <begin position="311"/>
        <end position="418"/>
    </location>
</feature>
<gene>
    <name evidence="4" type="ordered locus">BcerKBAB4_2013</name>
</gene>
<dbReference type="Proteomes" id="UP000002154">
    <property type="component" value="Chromosome"/>
</dbReference>
<dbReference type="KEGG" id="bwe:BcerKBAB4_2013"/>
<feature type="repeat" description="TPR" evidence="1">
    <location>
        <begin position="913"/>
        <end position="946"/>
    </location>
</feature>
<evidence type="ECO:0000256" key="1">
    <source>
        <dbReference type="PROSITE-ProRule" id="PRU00339"/>
    </source>
</evidence>
<dbReference type="PANTHER" id="PTHR12558">
    <property type="entry name" value="CELL DIVISION CYCLE 16,23,27"/>
    <property type="match status" value="1"/>
</dbReference>
<accession>A9VT02</accession>
<keyword evidence="2" id="KW-0175">Coiled coil</keyword>
<dbReference type="eggNOG" id="COG0457">
    <property type="taxonomic scope" value="Bacteria"/>
</dbReference>
<name>A9VT02_BACMK</name>
<protein>
    <submittedName>
        <fullName evidence="4">Tetratricopeptide TPR_2 repeat protein</fullName>
    </submittedName>
</protein>
<dbReference type="InterPro" id="IPR039563">
    <property type="entry name" value="Peptidase_C39_single_dom"/>
</dbReference>
<dbReference type="RefSeq" id="WP_012260826.1">
    <property type="nucleotide sequence ID" value="NC_010184.1"/>
</dbReference>
<dbReference type="Pfam" id="PF14559">
    <property type="entry name" value="TPR_19"/>
    <property type="match status" value="1"/>
</dbReference>
<dbReference type="Gene3D" id="3.90.70.10">
    <property type="entry name" value="Cysteine proteinases"/>
    <property type="match status" value="1"/>
</dbReference>
<dbReference type="Pfam" id="PF13529">
    <property type="entry name" value="Peptidase_C39_2"/>
    <property type="match status" value="1"/>
</dbReference>
<evidence type="ECO:0000313" key="4">
    <source>
        <dbReference type="EMBL" id="ABY43241.1"/>
    </source>
</evidence>
<dbReference type="InterPro" id="IPR039564">
    <property type="entry name" value="Peptidase_C39-like"/>
</dbReference>
<dbReference type="InterPro" id="IPR011990">
    <property type="entry name" value="TPR-like_helical_dom_sf"/>
</dbReference>
<sequence>MLDFKQLEICLKEKRFVDGLHEINNEIAHIKETNKLSYVKKWLSNVSSAKEFDTLIRLADEGLMHQYSSFLIRYTYKKFPNMRTLSLYCDELIDERKILDAEQLLKGSLEKVNEEETDADVLTKAYFTLVRCLLDMKRNEEAYAYMQKAEKHSTRAVFDKWGYLYIQTGEWEKAEEQLLSGQQHKDCEELATYLLAQLYAYKGEQQRALQLINDAIAKFPQVPYFYFEKVKYLLDLERYEEMLAVIDKINHMLPHHAYTTYFIHLRAEAFYKMNNIHDLQALLKSEKSLKNSLYHHIEKNPDGKKVRLPIVPVVQKDNYCVPTSLEMMLGVWGEKRTQDEIAQHIFDVTGSKFSDTVTYIEEQGYEYRYFQGNEENYKRLLNQGIPVLLSIDIEHASHVQVLSGYDDVLQAFYIQDPNFLEPILVEYDKLQEKYRYTDCLAITFIPKDRMEQLSFLNEEEHTYYKTIFSLTDHLGEQDKEGIEKLVLFLKETSENPNTWLYTIKHLDAEVDKDFIQFCIEKLMKKFPSSDFVKLHSAQCFIRLQDMEKAGQMLQSVEKKSNQALYHFINGRYSFEQDNYAESIASFRSSLQLDADQPVAWSFLALSYMYMDQSEKGLEYSLTAIERSPERFTLVNHGLILIDLERYEEAYGFFNDLLKEYKYEAHIWYERARCAQYLGKVYLAVKGLKVAIQLDKTAAYLYTKLSEIYESDLDDEKNTKEILLQGIQNCEEQASLYVRLGDFHFQNDELEEAETIYKRSLEENNEDVYSHFGLIQVYMAKEQYKDAKNYIVSINKQFEDNQDFLMNAGMVLWDAEMALGEDEKELKLALSKLENGIRSVYANIASVLDEYVNRIKDTAFVQRGIAFLRTLEKEKEKEDVIEYGCYAGVLYESIGQYDQAIKRYNDALKKKQDSLPYFRIGETFMALGQFQEAKHAYETCLEMDKNFLGVHLQLAEIYEKEENRSKEQKHMVQAMKEEPMHINMEYLAQLSVEMNLQEELLVELEKLEEEVPETWRLDAIAYVFGAMNDIDKEKEYIECAMKIDEAHVEVLYHYAKLLVKKQNAEAIEVALKVMHKDLESERIFGVYVKAMEQHKKLSQIRDVLHTLKVKKAERSTAFMYAATAVAERLVERQQNEQPKKSIFTRAFYRMKNRAKEISMITVIIDLFEISLKLNPKNSMAAQRFAIFYENAAMNKEAIEVLQTSLENKWDYDVAKQLVNLFIECEEEDMLRDAFELTKQMVRDLPDDYDTLLLQANVLCKLGEERKAEKIYLQLIEKTPFVSRGFLALAEIYQSQERIEDAIQLLEDASVYHPNETAILLALASSYHRAGQTTKAEKITSEILAIDATDLLARYDHACYLTSLNRNEEARDELEIVLREDETGFFAELAEEDEDLAGLREFEK</sequence>
<dbReference type="EMBL" id="CP000903">
    <property type="protein sequence ID" value="ABY43241.1"/>
    <property type="molecule type" value="Genomic_DNA"/>
</dbReference>
<dbReference type="InterPro" id="IPR019734">
    <property type="entry name" value="TPR_rpt"/>
</dbReference>
<proteinExistence type="predicted"/>
<dbReference type="eggNOG" id="COG4783">
    <property type="taxonomic scope" value="Bacteria"/>
</dbReference>
<evidence type="ECO:0000256" key="2">
    <source>
        <dbReference type="SAM" id="Coils"/>
    </source>
</evidence>
<dbReference type="eggNOG" id="COG3271">
    <property type="taxonomic scope" value="Bacteria"/>
</dbReference>
<dbReference type="Pfam" id="PF13181">
    <property type="entry name" value="TPR_8"/>
    <property type="match status" value="2"/>
</dbReference>
<dbReference type="PROSITE" id="PS50005">
    <property type="entry name" value="TPR"/>
    <property type="match status" value="2"/>
</dbReference>
<evidence type="ECO:0000259" key="3">
    <source>
        <dbReference type="Pfam" id="PF13529"/>
    </source>
</evidence>
<dbReference type="SUPFAM" id="SSF48452">
    <property type="entry name" value="TPR-like"/>
    <property type="match status" value="5"/>
</dbReference>
<dbReference type="HOGENOM" id="CLU_259992_0_0_9"/>
<dbReference type="PANTHER" id="PTHR12558:SF13">
    <property type="entry name" value="CELL DIVISION CYCLE PROTEIN 27 HOMOLOG"/>
    <property type="match status" value="1"/>
</dbReference>
<dbReference type="Gene3D" id="1.25.40.10">
    <property type="entry name" value="Tetratricopeptide repeat domain"/>
    <property type="match status" value="5"/>
</dbReference>
<organism evidence="4 5">
    <name type="scientific">Bacillus mycoides (strain KBAB4)</name>
    <name type="common">Bacillus weihenstephanensis</name>
    <dbReference type="NCBI Taxonomy" id="315730"/>
    <lineage>
        <taxon>Bacteria</taxon>
        <taxon>Bacillati</taxon>
        <taxon>Bacillota</taxon>
        <taxon>Bacilli</taxon>
        <taxon>Bacillales</taxon>
        <taxon>Bacillaceae</taxon>
        <taxon>Bacillus</taxon>
        <taxon>Bacillus cereus group</taxon>
    </lineage>
</organism>